<feature type="domain" description="DUF4342" evidence="2">
    <location>
        <begin position="53"/>
        <end position="121"/>
    </location>
</feature>
<dbReference type="InterPro" id="IPR009060">
    <property type="entry name" value="UBA-like_sf"/>
</dbReference>
<dbReference type="SUPFAM" id="SSF46934">
    <property type="entry name" value="UBA-like"/>
    <property type="match status" value="1"/>
</dbReference>
<keyword evidence="1" id="KW-0472">Membrane</keyword>
<reference evidence="3 4" key="1">
    <citation type="submission" date="2020-10" db="EMBL/GenBank/DDBJ databases">
        <title>ChiBAC.</title>
        <authorList>
            <person name="Zenner C."/>
            <person name="Hitch T.C.A."/>
            <person name="Clavel T."/>
        </authorList>
    </citation>
    <scope>NUCLEOTIDE SEQUENCE [LARGE SCALE GENOMIC DNA]</scope>
    <source>
        <strain evidence="3 4">DSM 108706</strain>
    </source>
</reference>
<keyword evidence="1" id="KW-1133">Transmembrane helix</keyword>
<dbReference type="Gene3D" id="1.10.8.10">
    <property type="entry name" value="DNA helicase RuvA subunit, C-terminal domain"/>
    <property type="match status" value="1"/>
</dbReference>
<dbReference type="RefSeq" id="WP_226385278.1">
    <property type="nucleotide sequence ID" value="NZ_JADCKA010000007.1"/>
</dbReference>
<evidence type="ECO:0000256" key="1">
    <source>
        <dbReference type="SAM" id="Phobius"/>
    </source>
</evidence>
<dbReference type="EMBL" id="JADCKA010000007">
    <property type="protein sequence ID" value="MBE5035630.1"/>
    <property type="molecule type" value="Genomic_DNA"/>
</dbReference>
<evidence type="ECO:0000313" key="3">
    <source>
        <dbReference type="EMBL" id="MBE5035630.1"/>
    </source>
</evidence>
<dbReference type="InterPro" id="IPR025642">
    <property type="entry name" value="DUF4342"/>
</dbReference>
<protein>
    <submittedName>
        <fullName evidence="3">DUF4342 domain-containing protein</fullName>
    </submittedName>
</protein>
<dbReference type="CDD" id="cd14360">
    <property type="entry name" value="UBA_NAC_like_bac"/>
    <property type="match status" value="1"/>
</dbReference>
<name>A0ABR9QXM0_9FIRM</name>
<gene>
    <name evidence="3" type="ORF">INF20_04950</name>
</gene>
<comment type="caution">
    <text evidence="3">The sequence shown here is derived from an EMBL/GenBank/DDBJ whole genome shotgun (WGS) entry which is preliminary data.</text>
</comment>
<evidence type="ECO:0000313" key="4">
    <source>
        <dbReference type="Proteomes" id="UP001516588"/>
    </source>
</evidence>
<proteinExistence type="predicted"/>
<keyword evidence="1" id="KW-0812">Transmembrane</keyword>
<dbReference type="Proteomes" id="UP001516588">
    <property type="component" value="Unassembled WGS sequence"/>
</dbReference>
<accession>A0ABR9QXM0</accession>
<feature type="transmembrane region" description="Helical" evidence="1">
    <location>
        <begin position="83"/>
        <end position="113"/>
    </location>
</feature>
<evidence type="ECO:0000259" key="2">
    <source>
        <dbReference type="Pfam" id="PF14242"/>
    </source>
</evidence>
<keyword evidence="4" id="KW-1185">Reference proteome</keyword>
<sequence>MEITLEKIELVKDRTGVSYKEAKEALEAADGSVVDAIISIEEKIDSRSTGTSSGANSVVESIKEIVKKGNVSKIVIKNSEGDVLLNVPVTVGILGVVVAPWGAIAGVIAAFGFKCIIEVVKEDGTIIDVSDKTTDVVGKATEKGSEVYDKVKNSETYEKVKDKTGETISKASEAIKNKIKKDKKDDDEFDDYEFKDYAEREGEEE</sequence>
<dbReference type="Pfam" id="PF14242">
    <property type="entry name" value="DUF4342"/>
    <property type="match status" value="1"/>
</dbReference>
<organism evidence="3 4">
    <name type="scientific">Gallibacter intestinalis</name>
    <dbReference type="NCBI Taxonomy" id="2779356"/>
    <lineage>
        <taxon>Bacteria</taxon>
        <taxon>Bacillati</taxon>
        <taxon>Bacillota</taxon>
        <taxon>Clostridia</taxon>
        <taxon>Eubacteriales</taxon>
        <taxon>Eubacteriaceae</taxon>
        <taxon>Gallibacter</taxon>
    </lineage>
</organism>